<gene>
    <name evidence="2" type="ORF">Ocin01_14040</name>
</gene>
<feature type="non-terminal residue" evidence="2">
    <location>
        <position position="256"/>
    </location>
</feature>
<evidence type="ECO:0008006" key="4">
    <source>
        <dbReference type="Google" id="ProtNLM"/>
    </source>
</evidence>
<keyword evidence="1" id="KW-0472">Membrane</keyword>
<dbReference type="EMBL" id="LJIJ01001180">
    <property type="protein sequence ID" value="ODM92645.1"/>
    <property type="molecule type" value="Genomic_DNA"/>
</dbReference>
<dbReference type="Proteomes" id="UP000094527">
    <property type="component" value="Unassembled WGS sequence"/>
</dbReference>
<evidence type="ECO:0000313" key="2">
    <source>
        <dbReference type="EMBL" id="ODM92645.1"/>
    </source>
</evidence>
<keyword evidence="1" id="KW-1133">Transmembrane helix</keyword>
<protein>
    <recommendedName>
        <fullName evidence="4">Transmembrane protein</fullName>
    </recommendedName>
</protein>
<feature type="transmembrane region" description="Helical" evidence="1">
    <location>
        <begin position="34"/>
        <end position="55"/>
    </location>
</feature>
<keyword evidence="1" id="KW-0812">Transmembrane</keyword>
<proteinExistence type="predicted"/>
<reference evidence="2 3" key="1">
    <citation type="journal article" date="2016" name="Genome Biol. Evol.">
        <title>Gene Family Evolution Reflects Adaptation to Soil Environmental Stressors in the Genome of the Collembolan Orchesella cincta.</title>
        <authorList>
            <person name="Faddeeva-Vakhrusheva A."/>
            <person name="Derks M.F."/>
            <person name="Anvar S.Y."/>
            <person name="Agamennone V."/>
            <person name="Suring W."/>
            <person name="Smit S."/>
            <person name="van Straalen N.M."/>
            <person name="Roelofs D."/>
        </authorList>
    </citation>
    <scope>NUCLEOTIDE SEQUENCE [LARGE SCALE GENOMIC DNA]</scope>
    <source>
        <tissue evidence="2">Mixed pool</tissue>
    </source>
</reference>
<name>A0A1D2MI68_ORCCI</name>
<feature type="transmembrane region" description="Helical" evidence="1">
    <location>
        <begin position="75"/>
        <end position="93"/>
    </location>
</feature>
<organism evidence="2 3">
    <name type="scientific">Orchesella cincta</name>
    <name type="common">Springtail</name>
    <name type="synonym">Podura cincta</name>
    <dbReference type="NCBI Taxonomy" id="48709"/>
    <lineage>
        <taxon>Eukaryota</taxon>
        <taxon>Metazoa</taxon>
        <taxon>Ecdysozoa</taxon>
        <taxon>Arthropoda</taxon>
        <taxon>Hexapoda</taxon>
        <taxon>Collembola</taxon>
        <taxon>Entomobryomorpha</taxon>
        <taxon>Entomobryoidea</taxon>
        <taxon>Orchesellidae</taxon>
        <taxon>Orchesellinae</taxon>
        <taxon>Orchesella</taxon>
    </lineage>
</organism>
<sequence>MTELHSEFNPCCCISVRAGTTLISLYDMRNNFKWLALLCYVWLLFRVMLEISFLIYLNALIGSGIPHFVRYGQELFLNFALQIYFIVVVSMFIRESRMEFNNMRAIKPINIVQGEHEEYLSTDRSNKFFNTATSFHFLTPHESGIDGKLDISTPTVTITHSPQKDVELNNEDSVGTFAPLKGEYKDQPRSSSDIIHQDASGIMLYSAVNDFQAIQDQSTVSLEELPSLVRAFNTKEQQDEYEKTIKTNVKSGKESF</sequence>
<evidence type="ECO:0000256" key="1">
    <source>
        <dbReference type="SAM" id="Phobius"/>
    </source>
</evidence>
<comment type="caution">
    <text evidence="2">The sequence shown here is derived from an EMBL/GenBank/DDBJ whole genome shotgun (WGS) entry which is preliminary data.</text>
</comment>
<dbReference type="AlphaFoldDB" id="A0A1D2MI68"/>
<accession>A0A1D2MI68</accession>
<keyword evidence="3" id="KW-1185">Reference proteome</keyword>
<evidence type="ECO:0000313" key="3">
    <source>
        <dbReference type="Proteomes" id="UP000094527"/>
    </source>
</evidence>